<sequence length="63" mass="6974">MPEPIVSCSVSNQAYDKAIIKKPSTPSNISSVSKEINSTRFHSPLSNNIQNKQMDFRPLIING</sequence>
<protein>
    <submittedName>
        <fullName evidence="1">Uncharacterized protein</fullName>
    </submittedName>
</protein>
<dbReference type="AlphaFoldDB" id="A0A822EAE2"/>
<accession>A0A822EAE2</accession>
<gene>
    <name evidence="1" type="ORF">QYT958_LOCUS44362</name>
</gene>
<organism evidence="1 2">
    <name type="scientific">Rotaria socialis</name>
    <dbReference type="NCBI Taxonomy" id="392032"/>
    <lineage>
        <taxon>Eukaryota</taxon>
        <taxon>Metazoa</taxon>
        <taxon>Spiralia</taxon>
        <taxon>Gnathifera</taxon>
        <taxon>Rotifera</taxon>
        <taxon>Eurotatoria</taxon>
        <taxon>Bdelloidea</taxon>
        <taxon>Philodinida</taxon>
        <taxon>Philodinidae</taxon>
        <taxon>Rotaria</taxon>
    </lineage>
</organism>
<name>A0A822EAE2_9BILA</name>
<dbReference type="Proteomes" id="UP000663848">
    <property type="component" value="Unassembled WGS sequence"/>
</dbReference>
<dbReference type="EMBL" id="CAJOBR010068266">
    <property type="protein sequence ID" value="CAF5091491.1"/>
    <property type="molecule type" value="Genomic_DNA"/>
</dbReference>
<reference evidence="1" key="1">
    <citation type="submission" date="2021-02" db="EMBL/GenBank/DDBJ databases">
        <authorList>
            <person name="Nowell W R."/>
        </authorList>
    </citation>
    <scope>NUCLEOTIDE SEQUENCE</scope>
</reference>
<feature type="non-terminal residue" evidence="1">
    <location>
        <position position="63"/>
    </location>
</feature>
<evidence type="ECO:0000313" key="2">
    <source>
        <dbReference type="Proteomes" id="UP000663848"/>
    </source>
</evidence>
<evidence type="ECO:0000313" key="1">
    <source>
        <dbReference type="EMBL" id="CAF5091491.1"/>
    </source>
</evidence>
<comment type="caution">
    <text evidence="1">The sequence shown here is derived from an EMBL/GenBank/DDBJ whole genome shotgun (WGS) entry which is preliminary data.</text>
</comment>
<proteinExistence type="predicted"/>